<dbReference type="CDD" id="cd00064">
    <property type="entry name" value="FU"/>
    <property type="match status" value="1"/>
</dbReference>
<keyword evidence="4" id="KW-1185">Reference proteome</keyword>
<reference evidence="3" key="1">
    <citation type="submission" date="2023-03" db="EMBL/GenBank/DDBJ databases">
        <authorList>
            <person name="Steffen K."/>
            <person name="Cardenas P."/>
        </authorList>
    </citation>
    <scope>NUCLEOTIDE SEQUENCE</scope>
</reference>
<dbReference type="InterPro" id="IPR002049">
    <property type="entry name" value="LE_dom"/>
</dbReference>
<dbReference type="EMBL" id="CASHTH010003834">
    <property type="protein sequence ID" value="CAI8050131.1"/>
    <property type="molecule type" value="Genomic_DNA"/>
</dbReference>
<dbReference type="Proteomes" id="UP001174909">
    <property type="component" value="Unassembled WGS sequence"/>
</dbReference>
<organism evidence="3 4">
    <name type="scientific">Geodia barretti</name>
    <name type="common">Barrett's horny sponge</name>
    <dbReference type="NCBI Taxonomy" id="519541"/>
    <lineage>
        <taxon>Eukaryota</taxon>
        <taxon>Metazoa</taxon>
        <taxon>Porifera</taxon>
        <taxon>Demospongiae</taxon>
        <taxon>Heteroscleromorpha</taxon>
        <taxon>Tetractinellida</taxon>
        <taxon>Astrophorina</taxon>
        <taxon>Geodiidae</taxon>
        <taxon>Geodia</taxon>
    </lineage>
</organism>
<accession>A0AA35TM39</accession>
<gene>
    <name evidence="3" type="ORF">GBAR_LOCUS27573</name>
</gene>
<evidence type="ECO:0000313" key="3">
    <source>
        <dbReference type="EMBL" id="CAI8050131.1"/>
    </source>
</evidence>
<evidence type="ECO:0000256" key="1">
    <source>
        <dbReference type="ARBA" id="ARBA00022536"/>
    </source>
</evidence>
<dbReference type="SUPFAM" id="SSF57184">
    <property type="entry name" value="Growth factor receptor domain"/>
    <property type="match status" value="1"/>
</dbReference>
<dbReference type="Gene3D" id="2.10.220.10">
    <property type="entry name" value="Hormone Receptor, Insulin-like Growth Factor Receptor 1, Chain A, domain 2"/>
    <property type="match status" value="1"/>
</dbReference>
<feature type="domain" description="Laminin EGF-like" evidence="2">
    <location>
        <begin position="51"/>
        <end position="78"/>
    </location>
</feature>
<dbReference type="CDD" id="cd00055">
    <property type="entry name" value="EGF_Lam"/>
    <property type="match status" value="1"/>
</dbReference>
<dbReference type="AlphaFoldDB" id="A0AA35TM39"/>
<proteinExistence type="predicted"/>
<keyword evidence="1" id="KW-0245">EGF-like domain</keyword>
<dbReference type="SMART" id="SM00261">
    <property type="entry name" value="FU"/>
    <property type="match status" value="1"/>
</dbReference>
<dbReference type="Gene3D" id="2.10.25.10">
    <property type="entry name" value="Laminin"/>
    <property type="match status" value="1"/>
</dbReference>
<sequence length="168" mass="18497">MRMQGFCQQDERARNVPTDISICRLQIPRVVRAVIVMYWGQWEGVRSVIRRSGQCPCKTNVERRDCSRCSPQHYGLGEGEGDVGCLECDPECNECTGAGPQSCVACINYLDLDGTTCVSDCPVSSYPDVSSSCTPCNNSCLRFSAETYTAFPREDAPINFTLVEVASV</sequence>
<name>A0AA35TM39_GEOBA</name>
<evidence type="ECO:0000259" key="2">
    <source>
        <dbReference type="Pfam" id="PF00053"/>
    </source>
</evidence>
<comment type="caution">
    <text evidence="3">The sequence shown here is derived from an EMBL/GenBank/DDBJ whole genome shotgun (WGS) entry which is preliminary data.</text>
</comment>
<protein>
    <recommendedName>
        <fullName evidence="2">Laminin EGF-like domain-containing protein</fullName>
    </recommendedName>
</protein>
<dbReference type="Pfam" id="PF00053">
    <property type="entry name" value="EGF_laminin"/>
    <property type="match status" value="1"/>
</dbReference>
<evidence type="ECO:0000313" key="4">
    <source>
        <dbReference type="Proteomes" id="UP001174909"/>
    </source>
</evidence>
<dbReference type="InterPro" id="IPR009030">
    <property type="entry name" value="Growth_fac_rcpt_cys_sf"/>
</dbReference>
<dbReference type="InterPro" id="IPR006212">
    <property type="entry name" value="Furin_repeat"/>
</dbReference>